<reference evidence="5 6" key="1">
    <citation type="submission" date="2015-01" db="EMBL/GenBank/DDBJ databases">
        <title>Genome sequencing of Jeotgalibacillus soli.</title>
        <authorList>
            <person name="Goh K.M."/>
            <person name="Chan K.-G."/>
            <person name="Yaakop A.S."/>
            <person name="Ee R."/>
            <person name="Gan H.M."/>
            <person name="Chan C.S."/>
        </authorList>
    </citation>
    <scope>NUCLEOTIDE SEQUENCE [LARGE SCALE GENOMIC DNA]</scope>
    <source>
        <strain evidence="5 6">P9</strain>
    </source>
</reference>
<feature type="domain" description="Flagellar basal-body/hook protein C-terminal" evidence="4">
    <location>
        <begin position="233"/>
        <end position="276"/>
    </location>
</feature>
<dbReference type="PANTHER" id="PTHR30435">
    <property type="entry name" value="FLAGELLAR PROTEIN"/>
    <property type="match status" value="1"/>
</dbReference>
<comment type="subcellular location">
    <subcellularLocation>
        <location evidence="2">Bacterial flagellum basal body</location>
    </subcellularLocation>
</comment>
<evidence type="ECO:0000313" key="6">
    <source>
        <dbReference type="Proteomes" id="UP000031938"/>
    </source>
</evidence>
<evidence type="ECO:0000256" key="2">
    <source>
        <dbReference type="RuleBase" id="RU362116"/>
    </source>
</evidence>
<dbReference type="Pfam" id="PF00460">
    <property type="entry name" value="Flg_bb_rod"/>
    <property type="match status" value="1"/>
</dbReference>
<evidence type="ECO:0000256" key="1">
    <source>
        <dbReference type="ARBA" id="ARBA00009677"/>
    </source>
</evidence>
<dbReference type="SUPFAM" id="SSF117143">
    <property type="entry name" value="Flagellar hook protein flgE"/>
    <property type="match status" value="1"/>
</dbReference>
<evidence type="ECO:0000313" key="5">
    <source>
        <dbReference type="EMBL" id="KIL49785.1"/>
    </source>
</evidence>
<comment type="caution">
    <text evidence="5">The sequence shown here is derived from an EMBL/GenBank/DDBJ whole genome shotgun (WGS) entry which is preliminary data.</text>
</comment>
<dbReference type="AlphaFoldDB" id="A0A0C2RHY8"/>
<dbReference type="EMBL" id="JXRP01000009">
    <property type="protein sequence ID" value="KIL49785.1"/>
    <property type="molecule type" value="Genomic_DNA"/>
</dbReference>
<comment type="similarity">
    <text evidence="1 2">Belongs to the flagella basal body rod proteins family.</text>
</comment>
<dbReference type="GO" id="GO:0071978">
    <property type="term" value="P:bacterial-type flagellum-dependent swarming motility"/>
    <property type="evidence" value="ECO:0007669"/>
    <property type="project" value="TreeGrafter"/>
</dbReference>
<dbReference type="Pfam" id="PF06429">
    <property type="entry name" value="Flg_bbr_C"/>
    <property type="match status" value="1"/>
</dbReference>
<dbReference type="OrthoDB" id="9804559at2"/>
<dbReference type="PANTHER" id="PTHR30435:SF19">
    <property type="entry name" value="FLAGELLAR BASAL-BODY ROD PROTEIN FLGG"/>
    <property type="match status" value="1"/>
</dbReference>
<gene>
    <name evidence="5" type="ORF">KP78_12530</name>
</gene>
<feature type="domain" description="Flagellar basal body rod protein N-terminal" evidence="3">
    <location>
        <begin position="7"/>
        <end position="35"/>
    </location>
</feature>
<organism evidence="5 6">
    <name type="scientific">Jeotgalibacillus soli</name>
    <dbReference type="NCBI Taxonomy" id="889306"/>
    <lineage>
        <taxon>Bacteria</taxon>
        <taxon>Bacillati</taxon>
        <taxon>Bacillota</taxon>
        <taxon>Bacilli</taxon>
        <taxon>Bacillales</taxon>
        <taxon>Caryophanaceae</taxon>
        <taxon>Jeotgalibacillus</taxon>
    </lineage>
</organism>
<dbReference type="NCBIfam" id="TIGR03506">
    <property type="entry name" value="FlgEFG_subfam"/>
    <property type="match status" value="1"/>
</dbReference>
<dbReference type="InterPro" id="IPR010930">
    <property type="entry name" value="Flg_bb/hook_C_dom"/>
</dbReference>
<dbReference type="GO" id="GO:0009425">
    <property type="term" value="C:bacterial-type flagellum basal body"/>
    <property type="evidence" value="ECO:0007669"/>
    <property type="project" value="UniProtKB-SubCell"/>
</dbReference>
<dbReference type="InterPro" id="IPR020013">
    <property type="entry name" value="Flagellar_FlgE/F/G"/>
</dbReference>
<dbReference type="InterPro" id="IPR037925">
    <property type="entry name" value="FlgE/F/G-like"/>
</dbReference>
<name>A0A0C2RHY8_9BACL</name>
<evidence type="ECO:0000259" key="4">
    <source>
        <dbReference type="Pfam" id="PF06429"/>
    </source>
</evidence>
<dbReference type="InterPro" id="IPR001444">
    <property type="entry name" value="Flag_bb_rod_N"/>
</dbReference>
<dbReference type="STRING" id="889306.KP78_12530"/>
<dbReference type="Proteomes" id="UP000031938">
    <property type="component" value="Unassembled WGS sequence"/>
</dbReference>
<keyword evidence="2" id="KW-0975">Bacterial flagellum</keyword>
<keyword evidence="6" id="KW-1185">Reference proteome</keyword>
<dbReference type="RefSeq" id="WP_041087017.1">
    <property type="nucleotide sequence ID" value="NZ_JXRP01000009.1"/>
</dbReference>
<evidence type="ECO:0000259" key="3">
    <source>
        <dbReference type="Pfam" id="PF00460"/>
    </source>
</evidence>
<protein>
    <submittedName>
        <fullName evidence="5">Uncharacterized protein</fullName>
    </submittedName>
</protein>
<proteinExistence type="inferred from homology"/>
<dbReference type="PROSITE" id="PS00588">
    <property type="entry name" value="FLAGELLA_BB_ROD"/>
    <property type="match status" value="1"/>
</dbReference>
<dbReference type="PATRIC" id="fig|889306.3.peg.1262"/>
<sequence>MIRNMVTATNTMGQLQKQLDLISNNIANVNTYGYKENNATFTSLLTQEFQNQRNDAADRNTPLGIRIGVGAKLGQTQYSKQQGAMQDTGRLLDFAFEQTSQYFKVLVQDENGEQEINYTRNGAFNLSPINADEVMLVDGQGNPILDQNDNVILFDGDNTNIGLNDNGTLVISNAGGGVQAVELGIVNVQRPQMMERVSNEYYSIPDNLAELGVDQGEVLVQMEGGLRQDIALRQRALEQSNVDLPRAFTDLINVQRNYQFHSRAISISDQMLGLVNGLR</sequence>
<dbReference type="InterPro" id="IPR019776">
    <property type="entry name" value="Flagellar_basal_body_rod_CS"/>
</dbReference>
<accession>A0A0C2RHY8</accession>